<dbReference type="Pfam" id="PF02272">
    <property type="entry name" value="DHHA1"/>
    <property type="match status" value="1"/>
</dbReference>
<gene>
    <name evidence="2" type="ORF">ENO36_00955</name>
</gene>
<dbReference type="EMBL" id="DSFE01000028">
    <property type="protein sequence ID" value="HEU97413.1"/>
    <property type="molecule type" value="Genomic_DNA"/>
</dbReference>
<dbReference type="Proteomes" id="UP000885664">
    <property type="component" value="Unassembled WGS sequence"/>
</dbReference>
<dbReference type="GO" id="GO:0003676">
    <property type="term" value="F:nucleic acid binding"/>
    <property type="evidence" value="ECO:0007669"/>
    <property type="project" value="InterPro"/>
</dbReference>
<reference evidence="2" key="1">
    <citation type="journal article" date="2020" name="mSystems">
        <title>Genome- and Community-Level Interaction Insights into Carbon Utilization and Element Cycling Functions of Hydrothermarchaeota in Hydrothermal Sediment.</title>
        <authorList>
            <person name="Zhou Z."/>
            <person name="Liu Y."/>
            <person name="Xu W."/>
            <person name="Pan J."/>
            <person name="Luo Z.H."/>
            <person name="Li M."/>
        </authorList>
    </citation>
    <scope>NUCLEOTIDE SEQUENCE [LARGE SCALE GENOMIC DNA]</scope>
    <source>
        <strain evidence="2">SpSt-1259</strain>
    </source>
</reference>
<dbReference type="InterPro" id="IPR003156">
    <property type="entry name" value="DHHA1_dom"/>
</dbReference>
<comment type="caution">
    <text evidence="2">The sequence shown here is derived from an EMBL/GenBank/DDBJ whole genome shotgun (WGS) entry which is preliminary data.</text>
</comment>
<feature type="domain" description="DHHA1" evidence="1">
    <location>
        <begin position="245"/>
        <end position="298"/>
    </location>
</feature>
<dbReference type="InterPro" id="IPR052968">
    <property type="entry name" value="Nucleotide_metab_enz"/>
</dbReference>
<dbReference type="PANTHER" id="PTHR42146">
    <property type="entry name" value="3',5'-CYCLIC-NUCLEOTIDE PHOSPHODIESTERASE"/>
    <property type="match status" value="1"/>
</dbReference>
<protein>
    <recommendedName>
        <fullName evidence="1">DHHA1 domain-containing protein</fullName>
    </recommendedName>
</protein>
<dbReference type="PANTHER" id="PTHR42146:SF1">
    <property type="entry name" value="OLIGORIBONUCLEASE NRNB"/>
    <property type="match status" value="1"/>
</dbReference>
<accession>A0A7C2YZ48</accession>
<evidence type="ECO:0000259" key="1">
    <source>
        <dbReference type="Pfam" id="PF02272"/>
    </source>
</evidence>
<evidence type="ECO:0000313" key="2">
    <source>
        <dbReference type="EMBL" id="HEU97413.1"/>
    </source>
</evidence>
<sequence>MNEAAMVSHLTTRALLYTHGDLDGIASAAVYIYLLRKKDERAEFIVNFAEPGNLYKVLSSTLPEDLEGATIAIMDLGLNPTSSDKILSILGKISGKVKIEWFDHHVWSDSEVSNARNAGISLFLERDTCAAGVVARHAFGGLEPYENLWVLVDAVCSSDLWKWDTPLSPLYYRAFGKREKKMKREILNLFSEGVIWSDYLSEAVEEYVNLELKGYNIGLKRAKVLNLNGINVVIVVKPKGPPNSSLLASFLMSRLDAEIAVVVREDGPVSLRSRGFDVNKIARCLGGGGHPMASGALLKIPIWMKVFSFFVPQLYRTLLERSIAEKIKTCIASSQMNPQSFNLLSTSS</sequence>
<dbReference type="SUPFAM" id="SSF64182">
    <property type="entry name" value="DHH phosphoesterases"/>
    <property type="match status" value="1"/>
</dbReference>
<dbReference type="Gene3D" id="3.10.310.30">
    <property type="match status" value="1"/>
</dbReference>
<proteinExistence type="predicted"/>
<dbReference type="AlphaFoldDB" id="A0A7C2YZ48"/>
<organism evidence="2">
    <name type="scientific">Fervidicoccus fontis</name>
    <dbReference type="NCBI Taxonomy" id="683846"/>
    <lineage>
        <taxon>Archaea</taxon>
        <taxon>Thermoproteota</taxon>
        <taxon>Thermoprotei</taxon>
        <taxon>Fervidicoccales</taxon>
        <taxon>Fervidicoccaceae</taxon>
        <taxon>Fervidicoccus</taxon>
    </lineage>
</organism>
<name>A0A7C2YZ48_9CREN</name>
<dbReference type="InterPro" id="IPR038763">
    <property type="entry name" value="DHH_sf"/>
</dbReference>